<dbReference type="GeneID" id="25564159"/>
<dbReference type="AlphaFoldDB" id="A0A0L0D920"/>
<dbReference type="PROSITE" id="PS50217">
    <property type="entry name" value="BZIP"/>
    <property type="match status" value="1"/>
</dbReference>
<feature type="region of interest" description="Disordered" evidence="2">
    <location>
        <begin position="266"/>
        <end position="290"/>
    </location>
</feature>
<feature type="compositionally biased region" description="Polar residues" evidence="2">
    <location>
        <begin position="31"/>
        <end position="44"/>
    </location>
</feature>
<dbReference type="Gene3D" id="1.20.5.170">
    <property type="match status" value="1"/>
</dbReference>
<dbReference type="SMART" id="SM00338">
    <property type="entry name" value="BRLZ"/>
    <property type="match status" value="1"/>
</dbReference>
<evidence type="ECO:0000259" key="3">
    <source>
        <dbReference type="PROSITE" id="PS50217"/>
    </source>
</evidence>
<evidence type="ECO:0000313" key="5">
    <source>
        <dbReference type="Proteomes" id="UP000054408"/>
    </source>
</evidence>
<sequence>MFVDSILGPGPGHPTAGTAYGALTTPLPSAPTYNSDSATANSQADVPAESKKNSASANSSSPRPSRQAKAKANSKIAASASVPPPPSNITIPTMPLVPSSVTEAIPVVVSSGTNLTDEDVVGVNAITVKEVKKTLTRRERNRVSAKNSRKKKKAQQAALSEQIDELKLKLQTLQDKYDTVVASEAALKEENAYLNSVLHSQSELADLLVDIKPRLMAASRKRKRDAAVLGLPEAAAPSGPPAVCLTVSTGGDVALEACHTCAAAASSDPKLAVDSQQPPTKKQCKNDKAG</sequence>
<dbReference type="SUPFAM" id="SSF57959">
    <property type="entry name" value="Leucine zipper domain"/>
    <property type="match status" value="1"/>
</dbReference>
<evidence type="ECO:0000313" key="4">
    <source>
        <dbReference type="EMBL" id="KNC48877.1"/>
    </source>
</evidence>
<keyword evidence="1" id="KW-0175">Coiled coil</keyword>
<reference evidence="4 5" key="1">
    <citation type="submission" date="2010-05" db="EMBL/GenBank/DDBJ databases">
        <title>The Genome Sequence of Thecamonas trahens ATCC 50062.</title>
        <authorList>
            <consortium name="The Broad Institute Genome Sequencing Platform"/>
            <person name="Russ C."/>
            <person name="Cuomo C."/>
            <person name="Shea T."/>
            <person name="Young S.K."/>
            <person name="Zeng Q."/>
            <person name="Koehrsen M."/>
            <person name="Haas B."/>
            <person name="Borodovsky M."/>
            <person name="Guigo R."/>
            <person name="Alvarado L."/>
            <person name="Berlin A."/>
            <person name="Bochicchio J."/>
            <person name="Borenstein D."/>
            <person name="Chapman S."/>
            <person name="Chen Z."/>
            <person name="Freedman E."/>
            <person name="Gellesch M."/>
            <person name="Goldberg J."/>
            <person name="Griggs A."/>
            <person name="Gujja S."/>
            <person name="Heilman E."/>
            <person name="Heiman D."/>
            <person name="Hepburn T."/>
            <person name="Howarth C."/>
            <person name="Jen D."/>
            <person name="Larson L."/>
            <person name="Mehta T."/>
            <person name="Park D."/>
            <person name="Pearson M."/>
            <person name="Roberts A."/>
            <person name="Saif S."/>
            <person name="Shenoy N."/>
            <person name="Sisk P."/>
            <person name="Stolte C."/>
            <person name="Sykes S."/>
            <person name="Thomson T."/>
            <person name="Walk T."/>
            <person name="White J."/>
            <person name="Yandava C."/>
            <person name="Burger G."/>
            <person name="Gray M.W."/>
            <person name="Holland P.W.H."/>
            <person name="King N."/>
            <person name="Lang F.B.F."/>
            <person name="Roger A.J."/>
            <person name="Ruiz-Trillo I."/>
            <person name="Lander E."/>
            <person name="Nusbaum C."/>
        </authorList>
    </citation>
    <scope>NUCLEOTIDE SEQUENCE [LARGE SCALE GENOMIC DNA]</scope>
    <source>
        <strain evidence="4 5">ATCC 50062</strain>
    </source>
</reference>
<organism evidence="4 5">
    <name type="scientific">Thecamonas trahens ATCC 50062</name>
    <dbReference type="NCBI Taxonomy" id="461836"/>
    <lineage>
        <taxon>Eukaryota</taxon>
        <taxon>Apusozoa</taxon>
        <taxon>Apusomonadida</taxon>
        <taxon>Apusomonadidae</taxon>
        <taxon>Thecamonas</taxon>
    </lineage>
</organism>
<gene>
    <name evidence="4" type="ORF">AMSG_04622</name>
</gene>
<keyword evidence="5" id="KW-1185">Reference proteome</keyword>
<dbReference type="Proteomes" id="UP000054408">
    <property type="component" value="Unassembled WGS sequence"/>
</dbReference>
<dbReference type="InterPro" id="IPR004827">
    <property type="entry name" value="bZIP"/>
</dbReference>
<accession>A0A0L0D920</accession>
<name>A0A0L0D920_THETB</name>
<feature type="compositionally biased region" description="Low complexity" evidence="2">
    <location>
        <begin position="53"/>
        <end position="81"/>
    </location>
</feature>
<evidence type="ECO:0000256" key="1">
    <source>
        <dbReference type="SAM" id="Coils"/>
    </source>
</evidence>
<feature type="compositionally biased region" description="Low complexity" evidence="2">
    <location>
        <begin position="13"/>
        <end position="22"/>
    </location>
</feature>
<dbReference type="RefSeq" id="XP_013758297.1">
    <property type="nucleotide sequence ID" value="XM_013902843.1"/>
</dbReference>
<feature type="region of interest" description="Disordered" evidence="2">
    <location>
        <begin position="1"/>
        <end position="93"/>
    </location>
</feature>
<dbReference type="GO" id="GO:0003700">
    <property type="term" value="F:DNA-binding transcription factor activity"/>
    <property type="evidence" value="ECO:0007669"/>
    <property type="project" value="InterPro"/>
</dbReference>
<feature type="domain" description="BZIP" evidence="3">
    <location>
        <begin position="131"/>
        <end position="194"/>
    </location>
</feature>
<dbReference type="PROSITE" id="PS00036">
    <property type="entry name" value="BZIP_BASIC"/>
    <property type="match status" value="1"/>
</dbReference>
<protein>
    <recommendedName>
        <fullName evidence="3">BZIP domain-containing protein</fullName>
    </recommendedName>
</protein>
<dbReference type="CDD" id="cd14686">
    <property type="entry name" value="bZIP"/>
    <property type="match status" value="1"/>
</dbReference>
<dbReference type="EMBL" id="GL349452">
    <property type="protein sequence ID" value="KNC48877.1"/>
    <property type="molecule type" value="Genomic_DNA"/>
</dbReference>
<proteinExistence type="predicted"/>
<dbReference type="Pfam" id="PF07716">
    <property type="entry name" value="bZIP_2"/>
    <property type="match status" value="1"/>
</dbReference>
<dbReference type="InterPro" id="IPR046347">
    <property type="entry name" value="bZIP_sf"/>
</dbReference>
<feature type="coiled-coil region" evidence="1">
    <location>
        <begin position="149"/>
        <end position="183"/>
    </location>
</feature>
<evidence type="ECO:0000256" key="2">
    <source>
        <dbReference type="SAM" id="MobiDB-lite"/>
    </source>
</evidence>